<feature type="binding site" evidence="10">
    <location>
        <position position="273"/>
    </location>
    <ligand>
        <name>NAD(+)</name>
        <dbReference type="ChEBI" id="CHEBI:57540"/>
    </ligand>
</feature>
<dbReference type="InterPro" id="IPR036291">
    <property type="entry name" value="NAD(P)-bd_dom_sf"/>
</dbReference>
<proteinExistence type="inferred from homology"/>
<evidence type="ECO:0000256" key="3">
    <source>
        <dbReference type="ARBA" id="ARBA00012954"/>
    </source>
</evidence>
<dbReference type="InterPro" id="IPR036220">
    <property type="entry name" value="UDP-Glc/GDP-Man_DH_C_sf"/>
</dbReference>
<feature type="binding site" evidence="9">
    <location>
        <begin position="259"/>
        <end position="263"/>
    </location>
    <ligand>
        <name>substrate</name>
    </ligand>
</feature>
<evidence type="ECO:0000313" key="13">
    <source>
        <dbReference type="Proteomes" id="UP000324479"/>
    </source>
</evidence>
<dbReference type="Pfam" id="PF03721">
    <property type="entry name" value="UDPG_MGDP_dh_N"/>
    <property type="match status" value="1"/>
</dbReference>
<feature type="binding site" evidence="10">
    <location>
        <position position="32"/>
    </location>
    <ligand>
        <name>NAD(+)</name>
        <dbReference type="ChEBI" id="CHEBI:57540"/>
    </ligand>
</feature>
<sequence length="439" mass="47421">MRMRIAVVGMGYVGCVTATCLARDGNQVIGVDIDPRKVDSINAGISPVFEPGLEDLLRSQVDAGRLRGTTDIAEAVAESELALVAVGTPSADDGSVNYQTVLRVIEQLGRCLQASVNPYTIVVRSTLLPGVLEDVLQPALEEATGAAVGERIQLCNNPEFLRETTAIRDYDQPPFVLVGANSDAAAATAMGLYSDLDCQKIVTSTRAAAMVKYTSNAYHALKISFANEIGALAKAFGTDGQEVMRIVCEDTQLNVSKAYLRPGFAFGGSCLPKDVRALVRHAEQQGQRCEVMQGILASNQTHLQRALKLVRENGARRIGLVGLSFKAGTDDLRESPQVILAQTLLGEGYELLIFDPDVRVTALVGANRHYIDEQLPHLARLLCDDAQQMLDESELLIVATGAVERFGDLDRFQGQVIDLRRDLVAGEESLPKSDFVPTH</sequence>
<evidence type="ECO:0000256" key="1">
    <source>
        <dbReference type="ARBA" id="ARBA00004701"/>
    </source>
</evidence>
<dbReference type="InterPro" id="IPR028357">
    <property type="entry name" value="UDPglc_DH_bac"/>
</dbReference>
<dbReference type="NCBIfam" id="TIGR03026">
    <property type="entry name" value="NDP-sugDHase"/>
    <property type="match status" value="1"/>
</dbReference>
<feature type="domain" description="UDP-glucose/GDP-mannose dehydrogenase C-terminal" evidence="11">
    <location>
        <begin position="319"/>
        <end position="425"/>
    </location>
</feature>
<evidence type="ECO:0000256" key="2">
    <source>
        <dbReference type="ARBA" id="ARBA00006601"/>
    </source>
</evidence>
<feature type="binding site" evidence="9">
    <location>
        <begin position="160"/>
        <end position="163"/>
    </location>
    <ligand>
        <name>substrate</name>
    </ligand>
</feature>
<feature type="binding site" evidence="10">
    <location>
        <position position="163"/>
    </location>
    <ligand>
        <name>NAD(+)</name>
        <dbReference type="ChEBI" id="CHEBI:57540"/>
    </ligand>
</feature>
<reference evidence="12 13" key="1">
    <citation type="submission" date="2019-08" db="EMBL/GenBank/DDBJ databases">
        <authorList>
            <person name="Dhanesh K."/>
            <person name="Kumar G."/>
            <person name="Sasikala C."/>
            <person name="Venkata Ramana C."/>
        </authorList>
    </citation>
    <scope>NUCLEOTIDE SEQUENCE [LARGE SCALE GENOMIC DNA]</scope>
    <source>
        <strain evidence="12 13">JC645</strain>
    </source>
</reference>
<dbReference type="Pfam" id="PF00984">
    <property type="entry name" value="UDPG_MGDP_dh"/>
    <property type="match status" value="1"/>
</dbReference>
<comment type="pathway">
    <text evidence="1">Nucleotide-sugar biosynthesis; UDP-alpha-D-glucuronate biosynthesis; UDP-alpha-D-glucuronate from UDP-alpha-D-glucose: step 1/1.</text>
</comment>
<feature type="binding site" evidence="10">
    <location>
        <position position="333"/>
    </location>
    <ligand>
        <name>NAD(+)</name>
        <dbReference type="ChEBI" id="CHEBI:57540"/>
    </ligand>
</feature>
<comment type="similarity">
    <text evidence="2 7">Belongs to the UDP-glucose/GDP-mannose dehydrogenase family.</text>
</comment>
<feature type="binding site" evidence="10">
    <location>
        <position position="37"/>
    </location>
    <ligand>
        <name>NAD(+)</name>
        <dbReference type="ChEBI" id="CHEBI:57540"/>
    </ligand>
</feature>
<dbReference type="Pfam" id="PF03720">
    <property type="entry name" value="UDPG_MGDP_dh_C"/>
    <property type="match status" value="1"/>
</dbReference>
<dbReference type="Proteomes" id="UP000324479">
    <property type="component" value="Unassembled WGS sequence"/>
</dbReference>
<accession>A0A5M6DFD0</accession>
<dbReference type="PIRSF" id="PIRSF000124">
    <property type="entry name" value="UDPglc_GDPman_dh"/>
    <property type="match status" value="1"/>
</dbReference>
<evidence type="ECO:0000313" key="12">
    <source>
        <dbReference type="EMBL" id="KAA5546274.1"/>
    </source>
</evidence>
<keyword evidence="13" id="KW-1185">Reference proteome</keyword>
<dbReference type="InterPro" id="IPR001732">
    <property type="entry name" value="UDP-Glc/GDP-Man_DH_N"/>
</dbReference>
<feature type="binding site" evidence="9">
    <location>
        <position position="212"/>
    </location>
    <ligand>
        <name>substrate</name>
    </ligand>
</feature>
<dbReference type="SUPFAM" id="SSF51735">
    <property type="entry name" value="NAD(P)-binding Rossmann-fold domains"/>
    <property type="match status" value="1"/>
</dbReference>
<dbReference type="InterPro" id="IPR008927">
    <property type="entry name" value="6-PGluconate_DH-like_C_sf"/>
</dbReference>
<feature type="binding site" evidence="9">
    <location>
        <position position="267"/>
    </location>
    <ligand>
        <name>substrate</name>
    </ligand>
</feature>
<gene>
    <name evidence="12" type="ORF">FYK55_05150</name>
</gene>
<feature type="active site" description="Nucleophile" evidence="8">
    <location>
        <position position="270"/>
    </location>
</feature>
<evidence type="ECO:0000256" key="5">
    <source>
        <dbReference type="ARBA" id="ARBA00023027"/>
    </source>
</evidence>
<dbReference type="InterPro" id="IPR014027">
    <property type="entry name" value="UDP-Glc/GDP-Man_DH_C"/>
</dbReference>
<name>A0A5M6DFD0_9BACT</name>
<comment type="caution">
    <text evidence="12">The sequence shown here is derived from an EMBL/GenBank/DDBJ whole genome shotgun (WGS) entry which is preliminary data.</text>
</comment>
<dbReference type="InterPro" id="IPR014026">
    <property type="entry name" value="UDP-Glc/GDP-Man_DH_dimer"/>
</dbReference>
<dbReference type="GO" id="GO:0000271">
    <property type="term" value="P:polysaccharide biosynthetic process"/>
    <property type="evidence" value="ECO:0007669"/>
    <property type="project" value="InterPro"/>
</dbReference>
<dbReference type="GO" id="GO:0051287">
    <property type="term" value="F:NAD binding"/>
    <property type="evidence" value="ECO:0007669"/>
    <property type="project" value="InterPro"/>
</dbReference>
<dbReference type="SMART" id="SM00984">
    <property type="entry name" value="UDPG_MGDP_dh_C"/>
    <property type="match status" value="1"/>
</dbReference>
<dbReference type="EC" id="1.1.1.22" evidence="3 7"/>
<dbReference type="InterPro" id="IPR017476">
    <property type="entry name" value="UDP-Glc/GDP-Man"/>
</dbReference>
<feature type="binding site" evidence="9">
    <location>
        <position position="326"/>
    </location>
    <ligand>
        <name>substrate</name>
    </ligand>
</feature>
<dbReference type="PANTHER" id="PTHR43750">
    <property type="entry name" value="UDP-GLUCOSE 6-DEHYDROGENASE TUAD"/>
    <property type="match status" value="1"/>
</dbReference>
<evidence type="ECO:0000256" key="9">
    <source>
        <dbReference type="PIRSR" id="PIRSR500134-2"/>
    </source>
</evidence>
<comment type="catalytic activity">
    <reaction evidence="6 7">
        <text>UDP-alpha-D-glucose + 2 NAD(+) + H2O = UDP-alpha-D-glucuronate + 2 NADH + 3 H(+)</text>
        <dbReference type="Rhea" id="RHEA:23596"/>
        <dbReference type="ChEBI" id="CHEBI:15377"/>
        <dbReference type="ChEBI" id="CHEBI:15378"/>
        <dbReference type="ChEBI" id="CHEBI:57540"/>
        <dbReference type="ChEBI" id="CHEBI:57945"/>
        <dbReference type="ChEBI" id="CHEBI:58052"/>
        <dbReference type="ChEBI" id="CHEBI:58885"/>
        <dbReference type="EC" id="1.1.1.22"/>
    </reaction>
</comment>
<keyword evidence="5 7" id="KW-0520">NAD</keyword>
<dbReference type="SUPFAM" id="SSF52413">
    <property type="entry name" value="UDP-glucose/GDP-mannose dehydrogenase C-terminal domain"/>
    <property type="match status" value="1"/>
</dbReference>
<feature type="binding site" evidence="10">
    <location>
        <position position="88"/>
    </location>
    <ligand>
        <name>NAD(+)</name>
        <dbReference type="ChEBI" id="CHEBI:57540"/>
    </ligand>
</feature>
<dbReference type="PIRSF" id="PIRSF500134">
    <property type="entry name" value="UDPglc_DH_bac"/>
    <property type="match status" value="1"/>
</dbReference>
<dbReference type="EMBL" id="VWOX01000002">
    <property type="protein sequence ID" value="KAA5546274.1"/>
    <property type="molecule type" value="Genomic_DNA"/>
</dbReference>
<evidence type="ECO:0000256" key="8">
    <source>
        <dbReference type="PIRSR" id="PIRSR500134-1"/>
    </source>
</evidence>
<dbReference type="PANTHER" id="PTHR43750:SF1">
    <property type="entry name" value="GDP-MANNOSE 6-DEHYDROGENASE"/>
    <property type="match status" value="1"/>
</dbReference>
<dbReference type="GO" id="GO:0006065">
    <property type="term" value="P:UDP-glucuronate biosynthetic process"/>
    <property type="evidence" value="ECO:0007669"/>
    <property type="project" value="UniProtKB-UniPathway"/>
</dbReference>
<evidence type="ECO:0000256" key="7">
    <source>
        <dbReference type="PIRNR" id="PIRNR000124"/>
    </source>
</evidence>
<dbReference type="AlphaFoldDB" id="A0A5M6DFD0"/>
<keyword evidence="4 7" id="KW-0560">Oxidoreductase</keyword>
<dbReference type="UniPathway" id="UPA00038">
    <property type="reaction ID" value="UER00491"/>
</dbReference>
<evidence type="ECO:0000256" key="10">
    <source>
        <dbReference type="PIRSR" id="PIRSR500134-3"/>
    </source>
</evidence>
<dbReference type="Gene3D" id="3.40.50.720">
    <property type="entry name" value="NAD(P)-binding Rossmann-like Domain"/>
    <property type="match status" value="2"/>
</dbReference>
<protein>
    <recommendedName>
        <fullName evidence="3 7">UDP-glucose 6-dehydrogenase</fullName>
        <ecNumber evidence="3 7">1.1.1.22</ecNumber>
    </recommendedName>
</protein>
<organism evidence="12 13">
    <name type="scientific">Roseiconus nitratireducens</name>
    <dbReference type="NCBI Taxonomy" id="2605748"/>
    <lineage>
        <taxon>Bacteria</taxon>
        <taxon>Pseudomonadati</taxon>
        <taxon>Planctomycetota</taxon>
        <taxon>Planctomycetia</taxon>
        <taxon>Pirellulales</taxon>
        <taxon>Pirellulaceae</taxon>
        <taxon>Roseiconus</taxon>
    </lineage>
</organism>
<feature type="binding site" evidence="10">
    <location>
        <position position="126"/>
    </location>
    <ligand>
        <name>NAD(+)</name>
        <dbReference type="ChEBI" id="CHEBI:57540"/>
    </ligand>
</feature>
<dbReference type="Gene3D" id="1.20.5.170">
    <property type="match status" value="1"/>
</dbReference>
<evidence type="ECO:0000256" key="4">
    <source>
        <dbReference type="ARBA" id="ARBA00023002"/>
    </source>
</evidence>
<evidence type="ECO:0000259" key="11">
    <source>
        <dbReference type="SMART" id="SM00984"/>
    </source>
</evidence>
<evidence type="ECO:0000256" key="6">
    <source>
        <dbReference type="ARBA" id="ARBA00047473"/>
    </source>
</evidence>
<dbReference type="SUPFAM" id="SSF48179">
    <property type="entry name" value="6-phosphogluconate dehydrogenase C-terminal domain-like"/>
    <property type="match status" value="1"/>
</dbReference>
<dbReference type="GO" id="GO:0003979">
    <property type="term" value="F:UDP-glucose 6-dehydrogenase activity"/>
    <property type="evidence" value="ECO:0007669"/>
    <property type="project" value="UniProtKB-EC"/>
</dbReference>